<feature type="domain" description="Protein kinase" evidence="1">
    <location>
        <begin position="1"/>
        <end position="178"/>
    </location>
</feature>
<gene>
    <name evidence="2" type="ORF">BSL78_02071</name>
</gene>
<proteinExistence type="predicted"/>
<dbReference type="InterPro" id="IPR000719">
    <property type="entry name" value="Prot_kinase_dom"/>
</dbReference>
<protein>
    <recommendedName>
        <fullName evidence="1">Protein kinase domain-containing protein</fullName>
    </recommendedName>
</protein>
<sequence length="178" mass="20662">MSLPDTENPSEEWEYFVRHIILLPKNDIIVKTYGFTEKAGITYCLQEYLAFGTVRKYLEITFGQSFLYGNALEPVPQTFLTFAANVIEGMNFLHQNGWIHPGLSSEKLLFCYADTPGLCCKLYDFCYETSSQERVDKEFRSGSRGRSLMEESRWNSVFHSSKLHIVKMWFVTYSDAQK</sequence>
<dbReference type="SUPFAM" id="SSF56112">
    <property type="entry name" value="Protein kinase-like (PK-like)"/>
    <property type="match status" value="1"/>
</dbReference>
<comment type="caution">
    <text evidence="2">The sequence shown here is derived from an EMBL/GenBank/DDBJ whole genome shotgun (WGS) entry which is preliminary data.</text>
</comment>
<accession>A0A2G8LLH9</accession>
<name>A0A2G8LLH9_STIJA</name>
<dbReference type="GO" id="GO:0004672">
    <property type="term" value="F:protein kinase activity"/>
    <property type="evidence" value="ECO:0007669"/>
    <property type="project" value="InterPro"/>
</dbReference>
<dbReference type="AlphaFoldDB" id="A0A2G8LLH9"/>
<reference evidence="2 3" key="1">
    <citation type="journal article" date="2017" name="PLoS Biol.">
        <title>The sea cucumber genome provides insights into morphological evolution and visceral regeneration.</title>
        <authorList>
            <person name="Zhang X."/>
            <person name="Sun L."/>
            <person name="Yuan J."/>
            <person name="Sun Y."/>
            <person name="Gao Y."/>
            <person name="Zhang L."/>
            <person name="Li S."/>
            <person name="Dai H."/>
            <person name="Hamel J.F."/>
            <person name="Liu C."/>
            <person name="Yu Y."/>
            <person name="Liu S."/>
            <person name="Lin W."/>
            <person name="Guo K."/>
            <person name="Jin S."/>
            <person name="Xu P."/>
            <person name="Storey K.B."/>
            <person name="Huan P."/>
            <person name="Zhang T."/>
            <person name="Zhou Y."/>
            <person name="Zhang J."/>
            <person name="Lin C."/>
            <person name="Li X."/>
            <person name="Xing L."/>
            <person name="Huo D."/>
            <person name="Sun M."/>
            <person name="Wang L."/>
            <person name="Mercier A."/>
            <person name="Li F."/>
            <person name="Yang H."/>
            <person name="Xiang J."/>
        </authorList>
    </citation>
    <scope>NUCLEOTIDE SEQUENCE [LARGE SCALE GENOMIC DNA]</scope>
    <source>
        <strain evidence="2">Shaxun</strain>
        <tissue evidence="2">Muscle</tissue>
    </source>
</reference>
<dbReference type="Gene3D" id="1.10.510.10">
    <property type="entry name" value="Transferase(Phosphotransferase) domain 1"/>
    <property type="match status" value="1"/>
</dbReference>
<dbReference type="Proteomes" id="UP000230750">
    <property type="component" value="Unassembled WGS sequence"/>
</dbReference>
<evidence type="ECO:0000313" key="3">
    <source>
        <dbReference type="Proteomes" id="UP000230750"/>
    </source>
</evidence>
<dbReference type="OrthoDB" id="4062651at2759"/>
<dbReference type="InterPro" id="IPR011009">
    <property type="entry name" value="Kinase-like_dom_sf"/>
</dbReference>
<evidence type="ECO:0000259" key="1">
    <source>
        <dbReference type="PROSITE" id="PS50011"/>
    </source>
</evidence>
<organism evidence="2 3">
    <name type="scientific">Stichopus japonicus</name>
    <name type="common">Sea cucumber</name>
    <dbReference type="NCBI Taxonomy" id="307972"/>
    <lineage>
        <taxon>Eukaryota</taxon>
        <taxon>Metazoa</taxon>
        <taxon>Echinodermata</taxon>
        <taxon>Eleutherozoa</taxon>
        <taxon>Echinozoa</taxon>
        <taxon>Holothuroidea</taxon>
        <taxon>Aspidochirotacea</taxon>
        <taxon>Aspidochirotida</taxon>
        <taxon>Stichopodidae</taxon>
        <taxon>Apostichopus</taxon>
    </lineage>
</organism>
<dbReference type="PROSITE" id="PS50011">
    <property type="entry name" value="PROTEIN_KINASE_DOM"/>
    <property type="match status" value="1"/>
</dbReference>
<dbReference type="EMBL" id="MRZV01000043">
    <property type="protein sequence ID" value="PIK61020.1"/>
    <property type="molecule type" value="Genomic_DNA"/>
</dbReference>
<dbReference type="Pfam" id="PF07714">
    <property type="entry name" value="PK_Tyr_Ser-Thr"/>
    <property type="match status" value="1"/>
</dbReference>
<dbReference type="GO" id="GO:0005524">
    <property type="term" value="F:ATP binding"/>
    <property type="evidence" value="ECO:0007669"/>
    <property type="project" value="InterPro"/>
</dbReference>
<dbReference type="InterPro" id="IPR001245">
    <property type="entry name" value="Ser-Thr/Tyr_kinase_cat_dom"/>
</dbReference>
<keyword evidence="3" id="KW-1185">Reference proteome</keyword>
<evidence type="ECO:0000313" key="2">
    <source>
        <dbReference type="EMBL" id="PIK61020.1"/>
    </source>
</evidence>